<dbReference type="EMBL" id="JANBPG010000099">
    <property type="protein sequence ID" value="KAJ1900140.1"/>
    <property type="molecule type" value="Genomic_DNA"/>
</dbReference>
<accession>A0ACC1ISP1</accession>
<organism evidence="1 2">
    <name type="scientific">Kickxella alabastrina</name>
    <dbReference type="NCBI Taxonomy" id="61397"/>
    <lineage>
        <taxon>Eukaryota</taxon>
        <taxon>Fungi</taxon>
        <taxon>Fungi incertae sedis</taxon>
        <taxon>Zoopagomycota</taxon>
        <taxon>Kickxellomycotina</taxon>
        <taxon>Kickxellomycetes</taxon>
        <taxon>Kickxellales</taxon>
        <taxon>Kickxellaceae</taxon>
        <taxon>Kickxella</taxon>
    </lineage>
</organism>
<proteinExistence type="predicted"/>
<dbReference type="Proteomes" id="UP001150581">
    <property type="component" value="Unassembled WGS sequence"/>
</dbReference>
<comment type="caution">
    <text evidence="1">The sequence shown here is derived from an EMBL/GenBank/DDBJ whole genome shotgun (WGS) entry which is preliminary data.</text>
</comment>
<sequence>MSDNHKNNIDNSDNDSSGRDLFSDLSEIFDMALAPALFPGRMDPVHQQDVLWEPPYARLLRGLGLFDPLELPPKSDAISRHSKIGSNSGRGASTFPVVAYSARPSQQMPQQQDDKYQLGYPRDDAGSGHLIGTIGEVFGDTTRWAVGNLFGHLRDAMDRIERKVHDVPQQSNSEESTQSLYRALRSDLISNFDRLFPEPSDSEKSNCRYYHVSTYTMPDGSVETRKVVRNKDGSETTTVTRHGRGSTASDQVTATTTPALTPGDLSSAK</sequence>
<keyword evidence="2" id="KW-1185">Reference proteome</keyword>
<gene>
    <name evidence="1" type="ORF">LPJ66_001663</name>
</gene>
<evidence type="ECO:0000313" key="2">
    <source>
        <dbReference type="Proteomes" id="UP001150581"/>
    </source>
</evidence>
<evidence type="ECO:0000313" key="1">
    <source>
        <dbReference type="EMBL" id="KAJ1900140.1"/>
    </source>
</evidence>
<protein>
    <submittedName>
        <fullName evidence="1">Uncharacterized protein</fullName>
    </submittedName>
</protein>
<name>A0ACC1ISP1_9FUNG</name>
<reference evidence="1" key="1">
    <citation type="submission" date="2022-07" db="EMBL/GenBank/DDBJ databases">
        <title>Phylogenomic reconstructions and comparative analyses of Kickxellomycotina fungi.</title>
        <authorList>
            <person name="Reynolds N.K."/>
            <person name="Stajich J.E."/>
            <person name="Barry K."/>
            <person name="Grigoriev I.V."/>
            <person name="Crous P."/>
            <person name="Smith M.E."/>
        </authorList>
    </citation>
    <scope>NUCLEOTIDE SEQUENCE</scope>
    <source>
        <strain evidence="1">Benny 63K</strain>
    </source>
</reference>